<dbReference type="InterPro" id="IPR024370">
    <property type="entry name" value="PBP_domain"/>
</dbReference>
<evidence type="ECO:0000313" key="5">
    <source>
        <dbReference type="EMBL" id="KAA5829144.1"/>
    </source>
</evidence>
<dbReference type="SMR" id="A0A5M7BPE0"/>
<name>A0A5M7BPE0_SACHI</name>
<dbReference type="PANTHER" id="PTHR30570">
    <property type="entry name" value="PERIPLASMIC PHOSPHATE BINDING COMPONENT OF PHOSPHATE ABC TRANSPORTER"/>
    <property type="match status" value="1"/>
</dbReference>
<dbReference type="PANTHER" id="PTHR30570:SF1">
    <property type="entry name" value="PHOSPHATE-BINDING PROTEIN PSTS"/>
    <property type="match status" value="1"/>
</dbReference>
<feature type="region of interest" description="Disordered" evidence="2">
    <location>
        <begin position="541"/>
        <end position="566"/>
    </location>
</feature>
<evidence type="ECO:0000256" key="3">
    <source>
        <dbReference type="SAM" id="Phobius"/>
    </source>
</evidence>
<dbReference type="EMBL" id="VWPH01000013">
    <property type="protein sequence ID" value="KAA5829144.1"/>
    <property type="molecule type" value="Genomic_DNA"/>
</dbReference>
<dbReference type="Gene3D" id="3.40.190.10">
    <property type="entry name" value="Periplasmic binding protein-like II"/>
    <property type="match status" value="2"/>
</dbReference>
<organism evidence="5 6">
    <name type="scientific">Saccharopolyspora hirsuta</name>
    <dbReference type="NCBI Taxonomy" id="1837"/>
    <lineage>
        <taxon>Bacteria</taxon>
        <taxon>Bacillati</taxon>
        <taxon>Actinomycetota</taxon>
        <taxon>Actinomycetes</taxon>
        <taxon>Pseudonocardiales</taxon>
        <taxon>Pseudonocardiaceae</taxon>
        <taxon>Saccharopolyspora</taxon>
    </lineage>
</organism>
<keyword evidence="3" id="KW-1133">Transmembrane helix</keyword>
<keyword evidence="6" id="KW-1185">Reference proteome</keyword>
<dbReference type="OrthoDB" id="9790048at2"/>
<feature type="domain" description="PBP" evidence="4">
    <location>
        <begin position="247"/>
        <end position="521"/>
    </location>
</feature>
<dbReference type="InterPro" id="IPR050811">
    <property type="entry name" value="Phosphate_ABC_transporter"/>
</dbReference>
<keyword evidence="3" id="KW-0472">Membrane</keyword>
<keyword evidence="3" id="KW-0812">Transmembrane</keyword>
<dbReference type="SUPFAM" id="SSF53850">
    <property type="entry name" value="Periplasmic binding protein-like II"/>
    <property type="match status" value="1"/>
</dbReference>
<feature type="transmembrane region" description="Helical" evidence="3">
    <location>
        <begin position="220"/>
        <end position="240"/>
    </location>
</feature>
<evidence type="ECO:0000313" key="6">
    <source>
        <dbReference type="Proteomes" id="UP000323946"/>
    </source>
</evidence>
<accession>A0A5M7BPE0</accession>
<dbReference type="RefSeq" id="WP_150069428.1">
    <property type="nucleotide sequence ID" value="NZ_VWPH01000013.1"/>
</dbReference>
<evidence type="ECO:0000259" key="4">
    <source>
        <dbReference type="Pfam" id="PF12849"/>
    </source>
</evidence>
<dbReference type="Proteomes" id="UP000323946">
    <property type="component" value="Unassembled WGS sequence"/>
</dbReference>
<evidence type="ECO:0000256" key="1">
    <source>
        <dbReference type="ARBA" id="ARBA00022729"/>
    </source>
</evidence>
<feature type="transmembrane region" description="Helical" evidence="3">
    <location>
        <begin position="6"/>
        <end position="28"/>
    </location>
</feature>
<dbReference type="AlphaFoldDB" id="A0A5M7BPE0"/>
<dbReference type="Pfam" id="PF12849">
    <property type="entry name" value="PBP_like_2"/>
    <property type="match status" value="1"/>
</dbReference>
<reference evidence="5 6" key="1">
    <citation type="submission" date="2019-09" db="EMBL/GenBank/DDBJ databases">
        <title>Draft genome sequence of the thermophilic Saccharopolyspora hirsuta VKM Ac-666T.</title>
        <authorList>
            <person name="Lobastova T.G."/>
            <person name="Fokina V."/>
            <person name="Bragin E.Y."/>
            <person name="Shtratnikova V.Y."/>
            <person name="Starodumova I.P."/>
            <person name="Tarlachkov S.V."/>
            <person name="Donova M.V."/>
        </authorList>
    </citation>
    <scope>NUCLEOTIDE SEQUENCE [LARGE SCALE GENOMIC DNA]</scope>
    <source>
        <strain evidence="5 6">VKM Ac-666</strain>
    </source>
</reference>
<sequence>MADSDSWNLVLAALGVLVPILLGLYEFAIAGRKRLGYRIQMDTIGGSGAGLSSPDAGALERLVHGENAEPLKAPSFMLLRVENYGTTNITPEDYAVPNNDPVGIRVKFPGRRVAGMVITELSDESLAPNFTRENGLRVAEDVIELPRVSLNPYQHYKVLAVLDRRPETLNSPELIKEPEVIGGIKGGVARRLFHGGLLGKRKDVGTFGVLKETRSERLSVRLVVALSTFLVSIILVQYVVSQYRSTAPLDCATGQLDVVGSTAFQPALADAKAMYEKTCPGSTINVNTTGSGAGLSVLNDAGNQLNRAEFESGEGDFSSPEIIAFSDGPKSGDYPLLLPQPVAFSLFGVVANPEAAVQDLSADQIRMIYAGQITEWGQVGGKPGLPIRLVSRDSNSGTRKTFEKHVLDPDPSDDVPGREPRITSDDCLVFDPGVAPARCERDSTAALLAKVATTPGALGYAEAQAAVGRDDVVQLRIGGQPATLEGADQGTYPFWETVYGYTYSDPRPDSLAASFLRYLTNQVGKDIVRSHGHSPCADLENPMSCQPELPTAQQAVADPSHGLPPR</sequence>
<comment type="caution">
    <text evidence="5">The sequence shown here is derived from an EMBL/GenBank/DDBJ whole genome shotgun (WGS) entry which is preliminary data.</text>
</comment>
<gene>
    <name evidence="5" type="ORF">F1721_26095</name>
</gene>
<keyword evidence="1" id="KW-0732">Signal</keyword>
<evidence type="ECO:0000256" key="2">
    <source>
        <dbReference type="SAM" id="MobiDB-lite"/>
    </source>
</evidence>
<proteinExistence type="predicted"/>
<protein>
    <submittedName>
        <fullName evidence="5">Phosphate ABC transporter substrate-binding protein</fullName>
    </submittedName>
</protein>